<evidence type="ECO:0000313" key="1">
    <source>
        <dbReference type="Proteomes" id="UP000694853"/>
    </source>
</evidence>
<dbReference type="InterPro" id="IPR007750">
    <property type="entry name" value="DUF674"/>
</dbReference>
<name>A0A8B8L992_ABRPR</name>
<dbReference type="OrthoDB" id="1277335at2759"/>
<dbReference type="PANTHER" id="PTHR33103:SF93">
    <property type="entry name" value="DUF674 FAMILY PROTEIN"/>
    <property type="match status" value="1"/>
</dbReference>
<reference evidence="1" key="1">
    <citation type="journal article" date="2019" name="Toxins">
        <title>Detection of Abrin-Like and Prepropulchellin-Like Toxin Genes and Transcripts Using Whole Genome Sequencing and Full-Length Transcript Sequencing of Abrus precatorius.</title>
        <authorList>
            <person name="Hovde B.T."/>
            <person name="Daligault H.E."/>
            <person name="Hanschen E.R."/>
            <person name="Kunde Y.A."/>
            <person name="Johnson M.B."/>
            <person name="Starkenburg S.R."/>
            <person name="Johnson S.L."/>
        </authorList>
    </citation>
    <scope>NUCLEOTIDE SEQUENCE [LARGE SCALE GENOMIC DNA]</scope>
</reference>
<proteinExistence type="predicted"/>
<keyword evidence="1" id="KW-1185">Reference proteome</keyword>
<dbReference type="RefSeq" id="XP_027351309.1">
    <property type="nucleotide sequence ID" value="XM_027495508.1"/>
</dbReference>
<dbReference type="Proteomes" id="UP000694853">
    <property type="component" value="Unplaced"/>
</dbReference>
<dbReference type="AlphaFoldDB" id="A0A8B8L992"/>
<dbReference type="Pfam" id="PF05056">
    <property type="entry name" value="DUF674"/>
    <property type="match status" value="1"/>
</dbReference>
<accession>A0A8B8L992</accession>
<gene>
    <name evidence="2" type="primary">LOC113862421</name>
</gene>
<dbReference type="KEGG" id="aprc:113862421"/>
<sequence>MASKQEATIPLRFWVDKEQNRVILVEASGDFVDVLFSFMTLPLGTIIRLASKSQPHQPLEIGCISNLYHSVENFSTDVFWNQICKQMLLSPCNPLEAFCQRLKLKVDDTEPTKYFMCSSCSRSSVLLLSTFAGASCSCGKLLSKEMKLMVESKEESGGENGVFVKGDAMFLIFDDLRVLPSSPGNSVQQLLQLGYKDFNKMTEMSLNVGMKEIFSILKQALSSKSPLSDVFLANGESKPLYSFSPEIISNYYRCSVKLKITVSKSKNTILFAEAEADFVDFLFSFLTLPLGSIMHLMSGNLSLGCIDRLYASVKNLSPSWFIGSLGTSLLNPRWATQFGCKSQPLYLSEEATPNFWYGTGVTKNNVGMGCIRREMISKRQDMIQDPVAMKLFDPRSSDGAREHAVGFVRRPCLFVVWDDLKVTPMTSTSSISFLQKLNVPLDDFEEHLVEVGKTKEALNLLGASLTSKAALTEGLFYLLKKPKEESEV</sequence>
<protein>
    <submittedName>
        <fullName evidence="2">Uncharacterized protein LOC113862421</fullName>
    </submittedName>
</protein>
<evidence type="ECO:0000313" key="2">
    <source>
        <dbReference type="RefSeq" id="XP_027351309.1"/>
    </source>
</evidence>
<dbReference type="GeneID" id="113862421"/>
<reference evidence="2" key="2">
    <citation type="submission" date="2025-08" db="UniProtKB">
        <authorList>
            <consortium name="RefSeq"/>
        </authorList>
    </citation>
    <scope>IDENTIFICATION</scope>
    <source>
        <tissue evidence="2">Young leaves</tissue>
    </source>
</reference>
<organism evidence="1 2">
    <name type="scientific">Abrus precatorius</name>
    <name type="common">Indian licorice</name>
    <name type="synonym">Glycine abrus</name>
    <dbReference type="NCBI Taxonomy" id="3816"/>
    <lineage>
        <taxon>Eukaryota</taxon>
        <taxon>Viridiplantae</taxon>
        <taxon>Streptophyta</taxon>
        <taxon>Embryophyta</taxon>
        <taxon>Tracheophyta</taxon>
        <taxon>Spermatophyta</taxon>
        <taxon>Magnoliopsida</taxon>
        <taxon>eudicotyledons</taxon>
        <taxon>Gunneridae</taxon>
        <taxon>Pentapetalae</taxon>
        <taxon>rosids</taxon>
        <taxon>fabids</taxon>
        <taxon>Fabales</taxon>
        <taxon>Fabaceae</taxon>
        <taxon>Papilionoideae</taxon>
        <taxon>50 kb inversion clade</taxon>
        <taxon>NPAAA clade</taxon>
        <taxon>indigoferoid/millettioid clade</taxon>
        <taxon>Abreae</taxon>
        <taxon>Abrus</taxon>
    </lineage>
</organism>
<dbReference type="PANTHER" id="PTHR33103">
    <property type="entry name" value="OS01G0153900 PROTEIN"/>
    <property type="match status" value="1"/>
</dbReference>